<organism evidence="9 10">
    <name type="scientific">Meyerozyma guilliermondii (strain ATCC 6260 / CBS 566 / DSM 6381 / JCM 1539 / NBRC 10279 / NRRL Y-324)</name>
    <name type="common">Yeast</name>
    <name type="synonym">Candida guilliermondii</name>
    <dbReference type="NCBI Taxonomy" id="294746"/>
    <lineage>
        <taxon>Eukaryota</taxon>
        <taxon>Fungi</taxon>
        <taxon>Dikarya</taxon>
        <taxon>Ascomycota</taxon>
        <taxon>Saccharomycotina</taxon>
        <taxon>Pichiomycetes</taxon>
        <taxon>Debaryomycetaceae</taxon>
        <taxon>Meyerozyma</taxon>
    </lineage>
</organism>
<dbReference type="PANTHER" id="PTHR13124:SF12">
    <property type="entry name" value="LARGE RIBOSOMAL SUBUNIT PROTEIN ML46"/>
    <property type="match status" value="1"/>
</dbReference>
<evidence type="ECO:0000256" key="5">
    <source>
        <dbReference type="ARBA" id="ARBA00023128"/>
    </source>
</evidence>
<dbReference type="InterPro" id="IPR021757">
    <property type="entry name" value="Ribosomal_mL46_N"/>
</dbReference>
<evidence type="ECO:0000256" key="6">
    <source>
        <dbReference type="ARBA" id="ARBA00023274"/>
    </source>
</evidence>
<dbReference type="HOGENOM" id="CLU_040204_0_0_1"/>
<dbReference type="InParanoid" id="A5DJD2"/>
<reference evidence="9 10" key="1">
    <citation type="journal article" date="2009" name="Nature">
        <title>Evolution of pathogenicity and sexual reproduction in eight Candida genomes.</title>
        <authorList>
            <person name="Butler G."/>
            <person name="Rasmussen M.D."/>
            <person name="Lin M.F."/>
            <person name="Santos M.A."/>
            <person name="Sakthikumar S."/>
            <person name="Munro C.A."/>
            <person name="Rheinbay E."/>
            <person name="Grabherr M."/>
            <person name="Forche A."/>
            <person name="Reedy J.L."/>
            <person name="Agrafioti I."/>
            <person name="Arnaud M.B."/>
            <person name="Bates S."/>
            <person name="Brown A.J."/>
            <person name="Brunke S."/>
            <person name="Costanzo M.C."/>
            <person name="Fitzpatrick D.A."/>
            <person name="de Groot P.W."/>
            <person name="Harris D."/>
            <person name="Hoyer L.L."/>
            <person name="Hube B."/>
            <person name="Klis F.M."/>
            <person name="Kodira C."/>
            <person name="Lennard N."/>
            <person name="Logue M.E."/>
            <person name="Martin R."/>
            <person name="Neiman A.M."/>
            <person name="Nikolaou E."/>
            <person name="Quail M.A."/>
            <person name="Quinn J."/>
            <person name="Santos M.C."/>
            <person name="Schmitzberger F.F."/>
            <person name="Sherlock G."/>
            <person name="Shah P."/>
            <person name="Silverstein K.A."/>
            <person name="Skrzypek M.S."/>
            <person name="Soll D."/>
            <person name="Staggs R."/>
            <person name="Stansfield I."/>
            <person name="Stumpf M.P."/>
            <person name="Sudbery P.E."/>
            <person name="Srikantha T."/>
            <person name="Zeng Q."/>
            <person name="Berman J."/>
            <person name="Berriman M."/>
            <person name="Heitman J."/>
            <person name="Gow N.A."/>
            <person name="Lorenz M.C."/>
            <person name="Birren B.W."/>
            <person name="Kellis M."/>
            <person name="Cuomo C.A."/>
        </authorList>
    </citation>
    <scope>NUCLEOTIDE SEQUENCE [LARGE SCALE GENOMIC DNA]</scope>
    <source>
        <strain evidence="10">ATCC 6260 / CBS 566 / DSM 6381 / JCM 1539 / NBRC 10279 / NRRL Y-324</strain>
    </source>
</reference>
<dbReference type="Pfam" id="PF11788">
    <property type="entry name" value="MRP-L46"/>
    <property type="match status" value="1"/>
</dbReference>
<keyword evidence="10" id="KW-1185">Reference proteome</keyword>
<keyword evidence="4" id="KW-0689">Ribosomal protein</keyword>
<dbReference type="AlphaFoldDB" id="A5DJD2"/>
<keyword evidence="3" id="KW-0809">Transit peptide</keyword>
<dbReference type="FunCoup" id="A5DJD2">
    <property type="interactions" value="470"/>
</dbReference>
<dbReference type="STRING" id="294746.A5DJD2"/>
<dbReference type="VEuPathDB" id="FungiDB:PGUG_03383"/>
<dbReference type="eggNOG" id="KOG4548">
    <property type="taxonomic scope" value="Eukaryota"/>
</dbReference>
<dbReference type="Gene3D" id="3.90.79.10">
    <property type="entry name" value="Nucleoside Triphosphate Pyrophosphohydrolase"/>
    <property type="match status" value="1"/>
</dbReference>
<dbReference type="GO" id="GO:0005762">
    <property type="term" value="C:mitochondrial large ribosomal subunit"/>
    <property type="evidence" value="ECO:0007669"/>
    <property type="project" value="TreeGrafter"/>
</dbReference>
<accession>A5DJD2</accession>
<dbReference type="RefSeq" id="XP_001484002.2">
    <property type="nucleotide sequence ID" value="XM_001483952.1"/>
</dbReference>
<name>A5DJD2_PICGU</name>
<evidence type="ECO:0000256" key="4">
    <source>
        <dbReference type="ARBA" id="ARBA00022980"/>
    </source>
</evidence>
<dbReference type="EMBL" id="CH408158">
    <property type="protein sequence ID" value="EDK39285.2"/>
    <property type="molecule type" value="Genomic_DNA"/>
</dbReference>
<keyword evidence="5" id="KW-0496">Mitochondrion</keyword>
<dbReference type="PANTHER" id="PTHR13124">
    <property type="entry name" value="39S RIBOSOMAL PROTEIN L46, MITOCHONDRIAL PRECURSOR-RELATED"/>
    <property type="match status" value="1"/>
</dbReference>
<sequence>MIGWSRTFATSAKPVIRTTALVSRNPVVTADLPQFESQFYRYQNELWKRLMWTFPKWFYYRVGTLSEQKFRELNPNPVYNNPNIEFPRGRPDIRQQRDRRFKQELSLPKTYSEAKEEDEVAANDNLSRKIVPNSRVTEADKKNDVTSLERKLARTLYLVVQQDGSWTFPTFDAAEDQALHTSAETGIYKLGGEKINYFNVSNTPCHVSSSDTSKTFYIKSHILSGKFEPQNGEKYMWLSKDELSQHLSNYDEIQHLLSDV</sequence>
<keyword evidence="6" id="KW-0687">Ribonucleoprotein</keyword>
<dbReference type="GO" id="GO:0003735">
    <property type="term" value="F:structural constituent of ribosome"/>
    <property type="evidence" value="ECO:0007669"/>
    <property type="project" value="InterPro"/>
</dbReference>
<evidence type="ECO:0000256" key="2">
    <source>
        <dbReference type="ARBA" id="ARBA00009070"/>
    </source>
</evidence>
<comment type="similarity">
    <text evidence="2">Belongs to the mitochondrion-specific ribosomal protein mL46 family.</text>
</comment>
<dbReference type="OMA" id="YNAELWN"/>
<dbReference type="OrthoDB" id="414075at2759"/>
<evidence type="ECO:0000313" key="10">
    <source>
        <dbReference type="Proteomes" id="UP000001997"/>
    </source>
</evidence>
<dbReference type="KEGG" id="pgu:PGUG_03383"/>
<proteinExistence type="inferred from homology"/>
<evidence type="ECO:0000313" key="9">
    <source>
        <dbReference type="EMBL" id="EDK39285.2"/>
    </source>
</evidence>
<dbReference type="CDD" id="cd04661">
    <property type="entry name" value="NUDIX_MRP_L46"/>
    <property type="match status" value="1"/>
</dbReference>
<evidence type="ECO:0000256" key="7">
    <source>
        <dbReference type="ARBA" id="ARBA00035190"/>
    </source>
</evidence>
<gene>
    <name evidence="9" type="ORF">PGUG_03383</name>
</gene>
<comment type="subcellular location">
    <subcellularLocation>
        <location evidence="1">Mitochondrion</location>
    </subcellularLocation>
</comment>
<protein>
    <recommendedName>
        <fullName evidence="7">Large ribosomal subunit protein mL46</fullName>
    </recommendedName>
</protein>
<dbReference type="GeneID" id="5126070"/>
<dbReference type="InterPro" id="IPR033650">
    <property type="entry name" value="Ribosomal_mL46_NUDIX"/>
</dbReference>
<feature type="domain" description="Large ribosomal subunit protein mL46 N-terminal" evidence="8">
    <location>
        <begin position="16"/>
        <end position="140"/>
    </location>
</feature>
<evidence type="ECO:0000259" key="8">
    <source>
        <dbReference type="Pfam" id="PF11788"/>
    </source>
</evidence>
<dbReference type="Proteomes" id="UP000001997">
    <property type="component" value="Unassembled WGS sequence"/>
</dbReference>
<evidence type="ECO:0000256" key="1">
    <source>
        <dbReference type="ARBA" id="ARBA00004173"/>
    </source>
</evidence>
<dbReference type="InterPro" id="IPR040008">
    <property type="entry name" value="Ribosomal_mL46"/>
</dbReference>
<evidence type="ECO:0000256" key="3">
    <source>
        <dbReference type="ARBA" id="ARBA00022946"/>
    </source>
</evidence>